<name>A0A078J2C1_BRANA</name>
<dbReference type="InterPro" id="IPR042266">
    <property type="entry name" value="PPPDE_sf"/>
</dbReference>
<feature type="compositionally biased region" description="Basic and acidic residues" evidence="6">
    <location>
        <begin position="162"/>
        <end position="172"/>
    </location>
</feature>
<accession>A0A078J2C1</accession>
<dbReference type="MEROPS" id="C97.A08"/>
<comment type="similarity">
    <text evidence="1">Belongs to the DeSI family.</text>
</comment>
<feature type="compositionally biased region" description="Low complexity" evidence="6">
    <location>
        <begin position="178"/>
        <end position="194"/>
    </location>
</feature>
<keyword evidence="2" id="KW-0645">Protease</keyword>
<evidence type="ECO:0000259" key="7">
    <source>
        <dbReference type="PROSITE" id="PS51471"/>
    </source>
</evidence>
<reference evidence="10 11" key="1">
    <citation type="journal article" date="2014" name="Science">
        <title>Plant genetics. Early allopolyploid evolution in the post-Neolithic Brassica napus oilseed genome.</title>
        <authorList>
            <person name="Chalhoub B."/>
            <person name="Denoeud F."/>
            <person name="Liu S."/>
            <person name="Parkin I.A."/>
            <person name="Tang H."/>
            <person name="Wang X."/>
            <person name="Chiquet J."/>
            <person name="Belcram H."/>
            <person name="Tong C."/>
            <person name="Samans B."/>
            <person name="Correa M."/>
            <person name="Da Silva C."/>
            <person name="Just J."/>
            <person name="Falentin C."/>
            <person name="Koh C.S."/>
            <person name="Le Clainche I."/>
            <person name="Bernard M."/>
            <person name="Bento P."/>
            <person name="Noel B."/>
            <person name="Labadie K."/>
            <person name="Alberti A."/>
            <person name="Charles M."/>
            <person name="Arnaud D."/>
            <person name="Guo H."/>
            <person name="Daviaud C."/>
            <person name="Alamery S."/>
            <person name="Jabbari K."/>
            <person name="Zhao M."/>
            <person name="Edger P.P."/>
            <person name="Chelaifa H."/>
            <person name="Tack D."/>
            <person name="Lassalle G."/>
            <person name="Mestiri I."/>
            <person name="Schnel N."/>
            <person name="Le Paslier M.C."/>
            <person name="Fan G."/>
            <person name="Renault V."/>
            <person name="Bayer P.E."/>
            <person name="Golicz A.A."/>
            <person name="Manoli S."/>
            <person name="Lee T.H."/>
            <person name="Thi V.H."/>
            <person name="Chalabi S."/>
            <person name="Hu Q."/>
            <person name="Fan C."/>
            <person name="Tollenaere R."/>
            <person name="Lu Y."/>
            <person name="Battail C."/>
            <person name="Shen J."/>
            <person name="Sidebottom C.H."/>
            <person name="Wang X."/>
            <person name="Canaguier A."/>
            <person name="Chauveau A."/>
            <person name="Berard A."/>
            <person name="Deniot G."/>
            <person name="Guan M."/>
            <person name="Liu Z."/>
            <person name="Sun F."/>
            <person name="Lim Y.P."/>
            <person name="Lyons E."/>
            <person name="Town C.D."/>
            <person name="Bancroft I."/>
            <person name="Wang X."/>
            <person name="Meng J."/>
            <person name="Ma J."/>
            <person name="Pires J.C."/>
            <person name="King G.J."/>
            <person name="Brunel D."/>
            <person name="Delourme R."/>
            <person name="Renard M."/>
            <person name="Aury J.M."/>
            <person name="Adams K.L."/>
            <person name="Batley J."/>
            <person name="Snowdon R.J."/>
            <person name="Tost J."/>
            <person name="Edwards D."/>
            <person name="Zhou Y."/>
            <person name="Hua W."/>
            <person name="Sharpe A.G."/>
            <person name="Paterson A.H."/>
            <person name="Guan C."/>
            <person name="Wincker P."/>
        </authorList>
    </citation>
    <scope>NUCLEOTIDE SEQUENCE [LARGE SCALE GENOMIC DNA]</scope>
    <source>
        <strain evidence="11">cv. Darmor-bzh</strain>
    </source>
</reference>
<organism evidence="10 11">
    <name type="scientific">Brassica napus</name>
    <name type="common">Rape</name>
    <dbReference type="NCBI Taxonomy" id="3708"/>
    <lineage>
        <taxon>Eukaryota</taxon>
        <taxon>Viridiplantae</taxon>
        <taxon>Streptophyta</taxon>
        <taxon>Embryophyta</taxon>
        <taxon>Tracheophyta</taxon>
        <taxon>Spermatophyta</taxon>
        <taxon>Magnoliopsida</taxon>
        <taxon>eudicotyledons</taxon>
        <taxon>Gunneridae</taxon>
        <taxon>Pentapetalae</taxon>
        <taxon>rosids</taxon>
        <taxon>malvids</taxon>
        <taxon>Brassicales</taxon>
        <taxon>Brassicaceae</taxon>
        <taxon>Brassiceae</taxon>
        <taxon>Brassica</taxon>
    </lineage>
</organism>
<evidence type="ECO:0000259" key="8">
    <source>
        <dbReference type="PROSITE" id="PS51858"/>
    </source>
</evidence>
<dbReference type="InterPro" id="IPR027443">
    <property type="entry name" value="IPNS-like_sf"/>
</dbReference>
<evidence type="ECO:0000256" key="6">
    <source>
        <dbReference type="SAM" id="MobiDB-lite"/>
    </source>
</evidence>
<dbReference type="PANTHER" id="PTHR12378:SF62">
    <property type="entry name" value="PPPDE DOMAIN-CONTAINING PROTEIN"/>
    <property type="match status" value="1"/>
</dbReference>
<dbReference type="Gramene" id="CDY56277">
    <property type="protein sequence ID" value="CDY56277"/>
    <property type="gene ID" value="GSBRNA2T00018040001"/>
</dbReference>
<feature type="domain" description="PPPDE" evidence="8">
    <location>
        <begin position="17"/>
        <end position="154"/>
    </location>
</feature>
<evidence type="ECO:0000256" key="2">
    <source>
        <dbReference type="ARBA" id="ARBA00022670"/>
    </source>
</evidence>
<keyword evidence="4" id="KW-0378">Hydrolase</keyword>
<dbReference type="InterPro" id="IPR005123">
    <property type="entry name" value="Oxoglu/Fe-dep_dioxygenase_dom"/>
</dbReference>
<evidence type="ECO:0000313" key="10">
    <source>
        <dbReference type="EMBL" id="CDY56277.1"/>
    </source>
</evidence>
<reference evidence="10" key="2">
    <citation type="submission" date="2014-06" db="EMBL/GenBank/DDBJ databases">
        <authorList>
            <person name="Genoscope - CEA"/>
        </authorList>
    </citation>
    <scope>NUCLEOTIDE SEQUENCE</scope>
</reference>
<dbReference type="GO" id="GO:0046872">
    <property type="term" value="F:metal ion binding"/>
    <property type="evidence" value="ECO:0007669"/>
    <property type="project" value="UniProtKB-KW"/>
</dbReference>
<protein>
    <submittedName>
        <fullName evidence="9">(rape) hypothetical protein</fullName>
    </submittedName>
    <submittedName>
        <fullName evidence="10">BnaA09g55810D protein</fullName>
    </submittedName>
</protein>
<reference evidence="9" key="3">
    <citation type="submission" date="2021-01" db="EMBL/GenBank/DDBJ databases">
        <authorList>
            <consortium name="Genoscope - CEA"/>
            <person name="William W."/>
        </authorList>
    </citation>
    <scope>NUCLEOTIDE SEQUENCE</scope>
</reference>
<dbReference type="Pfam" id="PF03171">
    <property type="entry name" value="2OG-FeII_Oxy"/>
    <property type="match status" value="1"/>
</dbReference>
<gene>
    <name evidence="10" type="primary">BnaA09g55810D</name>
    <name evidence="9" type="ORF">DARMORV10_A09P55820.1</name>
    <name evidence="10" type="ORF">GSBRNA2T00018040001</name>
</gene>
<keyword evidence="11" id="KW-1185">Reference proteome</keyword>
<dbReference type="SUPFAM" id="SSF51197">
    <property type="entry name" value="Clavaminate synthase-like"/>
    <property type="match status" value="1"/>
</dbReference>
<dbReference type="EMBL" id="HG994363">
    <property type="protein sequence ID" value="CAF2049432.1"/>
    <property type="molecule type" value="Genomic_DNA"/>
</dbReference>
<evidence type="ECO:0000313" key="9">
    <source>
        <dbReference type="EMBL" id="CAF2049432.1"/>
    </source>
</evidence>
<dbReference type="InterPro" id="IPR026992">
    <property type="entry name" value="DIOX_N"/>
</dbReference>
<dbReference type="Proteomes" id="UP001295469">
    <property type="component" value="Chromosome A09"/>
</dbReference>
<dbReference type="STRING" id="3708.A0A078J2C1"/>
<dbReference type="EMBL" id="LK033474">
    <property type="protein sequence ID" value="CDY56277.1"/>
    <property type="molecule type" value="Genomic_DNA"/>
</dbReference>
<dbReference type="Gene3D" id="2.60.120.330">
    <property type="entry name" value="B-lactam Antibiotic, Isopenicillin N Synthase, Chain"/>
    <property type="match status" value="1"/>
</dbReference>
<dbReference type="Pfam" id="PF14226">
    <property type="entry name" value="DIOX_N"/>
    <property type="match status" value="1"/>
</dbReference>
<feature type="region of interest" description="Disordered" evidence="6">
    <location>
        <begin position="162"/>
        <end position="236"/>
    </location>
</feature>
<keyword evidence="5" id="KW-0408">Iron</keyword>
<dbReference type="Proteomes" id="UP000028999">
    <property type="component" value="Unassembled WGS sequence"/>
</dbReference>
<dbReference type="PROSITE" id="PS51858">
    <property type="entry name" value="PPPDE"/>
    <property type="match status" value="1"/>
</dbReference>
<dbReference type="SMART" id="SM01179">
    <property type="entry name" value="DUF862"/>
    <property type="match status" value="1"/>
</dbReference>
<feature type="domain" description="Fe2OG dioxygenase" evidence="7">
    <location>
        <begin position="415"/>
        <end position="539"/>
    </location>
</feature>
<dbReference type="Gene3D" id="3.90.1720.30">
    <property type="entry name" value="PPPDE domains"/>
    <property type="match status" value="1"/>
</dbReference>
<dbReference type="OMA" id="KEDICPQ"/>
<dbReference type="PANTHER" id="PTHR12378">
    <property type="entry name" value="DESUMOYLATING ISOPEPTIDASE"/>
    <property type="match status" value="1"/>
</dbReference>
<feature type="compositionally biased region" description="Polar residues" evidence="6">
    <location>
        <begin position="206"/>
        <end position="216"/>
    </location>
</feature>
<proteinExistence type="inferred from homology"/>
<dbReference type="InterPro" id="IPR044861">
    <property type="entry name" value="IPNS-like_FE2OG_OXY"/>
</dbReference>
<evidence type="ECO:0000256" key="4">
    <source>
        <dbReference type="ARBA" id="ARBA00022801"/>
    </source>
</evidence>
<dbReference type="AlphaFoldDB" id="A0A078J2C1"/>
<dbReference type="GO" id="GO:0101005">
    <property type="term" value="F:deubiquitinase activity"/>
    <property type="evidence" value="ECO:0000318"/>
    <property type="project" value="GO_Central"/>
</dbReference>
<dbReference type="PROSITE" id="PS51471">
    <property type="entry name" value="FE2OG_OXY"/>
    <property type="match status" value="1"/>
</dbReference>
<dbReference type="PaxDb" id="3708-A0A078J2C1"/>
<dbReference type="GO" id="GO:0006508">
    <property type="term" value="P:proteolysis"/>
    <property type="evidence" value="ECO:0007669"/>
    <property type="project" value="UniProtKB-KW"/>
</dbReference>
<evidence type="ECO:0000313" key="11">
    <source>
        <dbReference type="Proteomes" id="UP000028999"/>
    </source>
</evidence>
<sequence length="548" mass="62047">MLCWSGSVKRKQKPGPFPVYLNVYDLTPMNAYGYWLGLGVFHSGVEVHGVEYAFGAHEYPSTGIFEVEPKKCPGFTFRKSILVGKTDTCARDVRVYMEKLAEEYRGNKYNLISRNCNHFCNEVCVKLTQKPIPRWVNRLARLGVLCNCVLPPRLNESKVRRVVKEELSEGEKKRMRNTSRSGPLLTTSSSSSTPDNNHRSHIRAKSTGNHSSSSMGTKEGQRHCAPQAQDKKSPSGHSLYEDEYIFLSRFTEYTSMARRISSEIAGESKLYEFSDEILVISLSGIDDVGGKKEDICPQIMEAFEKWGMVQAIDHGVDTNLMADMTSLARDFFALTTEEKLRFDMSGEAMKDWREIVMYSTYPVSTRDYSRWPDKPEGWLKVTEEYSERLMGLAYKVLEVLSEAMGLEKDALKNACVDMEQKIVVNYFPKRPKLDLALGMRHTDHGIITLLLQDQVSCLQATRDNGNTWVTVPLVPGALVINLGDIGHEVHDFRPSGGGLKSSKLFINIFFFPAPHATVYPLKVRDGEKTIIEEPISFEEITMRKLKDL</sequence>
<dbReference type="Pfam" id="PF05903">
    <property type="entry name" value="Peptidase_C97"/>
    <property type="match status" value="1"/>
</dbReference>
<dbReference type="InterPro" id="IPR008580">
    <property type="entry name" value="PPPDE_dom"/>
</dbReference>
<keyword evidence="3" id="KW-0479">Metal-binding</keyword>
<evidence type="ECO:0000256" key="1">
    <source>
        <dbReference type="ARBA" id="ARBA00008140"/>
    </source>
</evidence>
<evidence type="ECO:0000256" key="3">
    <source>
        <dbReference type="ARBA" id="ARBA00022723"/>
    </source>
</evidence>
<evidence type="ECO:0000256" key="5">
    <source>
        <dbReference type="ARBA" id="ARBA00023004"/>
    </source>
</evidence>